<comment type="similarity">
    <text evidence="14 16">Belongs to the type III pantothenate kinase family.</text>
</comment>
<evidence type="ECO:0000256" key="4">
    <source>
        <dbReference type="ARBA" id="ARBA00005225"/>
    </source>
</evidence>
<evidence type="ECO:0000256" key="14">
    <source>
        <dbReference type="ARBA" id="ARBA00038036"/>
    </source>
</evidence>
<comment type="cofactor">
    <cofactor evidence="16">
        <name>NH4(+)</name>
        <dbReference type="ChEBI" id="CHEBI:28938"/>
    </cofactor>
    <cofactor evidence="16">
        <name>K(+)</name>
        <dbReference type="ChEBI" id="CHEBI:29103"/>
    </cofactor>
    <text evidence="16">A monovalent cation. Ammonium or potassium.</text>
</comment>
<keyword evidence="9 16" id="KW-0547">Nucleotide-binding</keyword>
<dbReference type="NCBIfam" id="TIGR00671">
    <property type="entry name" value="baf"/>
    <property type="match status" value="1"/>
</dbReference>
<evidence type="ECO:0000256" key="13">
    <source>
        <dbReference type="ARBA" id="ARBA00022993"/>
    </source>
</evidence>
<evidence type="ECO:0000256" key="10">
    <source>
        <dbReference type="ARBA" id="ARBA00022777"/>
    </source>
</evidence>
<keyword evidence="7 16" id="KW-0963">Cytoplasm</keyword>
<proteinExistence type="inferred from homology"/>
<dbReference type="GO" id="GO:0046872">
    <property type="term" value="F:metal ion binding"/>
    <property type="evidence" value="ECO:0007669"/>
    <property type="project" value="UniProtKB-KW"/>
</dbReference>
<comment type="caution">
    <text evidence="17">The sequence shown here is derived from an EMBL/GenBank/DDBJ whole genome shotgun (WGS) entry which is preliminary data.</text>
</comment>
<comment type="cofactor">
    <cofactor evidence="2">
        <name>K(+)</name>
        <dbReference type="ChEBI" id="CHEBI:29103"/>
    </cofactor>
</comment>
<evidence type="ECO:0000256" key="8">
    <source>
        <dbReference type="ARBA" id="ARBA00022679"/>
    </source>
</evidence>
<dbReference type="GO" id="GO:0005524">
    <property type="term" value="F:ATP binding"/>
    <property type="evidence" value="ECO:0007669"/>
    <property type="project" value="UniProtKB-UniRule"/>
</dbReference>
<feature type="binding site" evidence="16">
    <location>
        <begin position="120"/>
        <end position="123"/>
    </location>
    <ligand>
        <name>substrate</name>
    </ligand>
</feature>
<keyword evidence="8 16" id="KW-0808">Transferase</keyword>
<feature type="binding site" evidence="16">
    <location>
        <position position="146"/>
    </location>
    <ligand>
        <name>ATP</name>
        <dbReference type="ChEBI" id="CHEBI:30616"/>
    </ligand>
</feature>
<dbReference type="UniPathway" id="UPA00241">
    <property type="reaction ID" value="UER00352"/>
</dbReference>
<dbReference type="GO" id="GO:0015937">
    <property type="term" value="P:coenzyme A biosynthetic process"/>
    <property type="evidence" value="ECO:0007669"/>
    <property type="project" value="UniProtKB-UniRule"/>
</dbReference>
<dbReference type="Pfam" id="PF03309">
    <property type="entry name" value="Pan_kinase"/>
    <property type="match status" value="1"/>
</dbReference>
<dbReference type="PANTHER" id="PTHR34265">
    <property type="entry name" value="TYPE III PANTOTHENATE KINASE"/>
    <property type="match status" value="1"/>
</dbReference>
<dbReference type="GO" id="GO:0004594">
    <property type="term" value="F:pantothenate kinase activity"/>
    <property type="evidence" value="ECO:0007669"/>
    <property type="project" value="UniProtKB-UniRule"/>
</dbReference>
<evidence type="ECO:0000256" key="15">
    <source>
        <dbReference type="ARBA" id="ARBA00040883"/>
    </source>
</evidence>
<dbReference type="OrthoDB" id="9804707at2"/>
<evidence type="ECO:0000256" key="12">
    <source>
        <dbReference type="ARBA" id="ARBA00022958"/>
    </source>
</evidence>
<comment type="function">
    <text evidence="16">Catalyzes the phosphorylation of pantothenate (Pan), the first step in CoA biosynthesis.</text>
</comment>
<dbReference type="HAMAP" id="MF_01274">
    <property type="entry name" value="Pantothen_kinase_3"/>
    <property type="match status" value="1"/>
</dbReference>
<dbReference type="GO" id="GO:0005737">
    <property type="term" value="C:cytoplasm"/>
    <property type="evidence" value="ECO:0007669"/>
    <property type="project" value="UniProtKB-SubCell"/>
</dbReference>
<evidence type="ECO:0000256" key="9">
    <source>
        <dbReference type="ARBA" id="ARBA00022741"/>
    </source>
</evidence>
<keyword evidence="11 16" id="KW-0067">ATP-binding</keyword>
<evidence type="ECO:0000256" key="5">
    <source>
        <dbReference type="ARBA" id="ARBA00011738"/>
    </source>
</evidence>
<dbReference type="PANTHER" id="PTHR34265:SF1">
    <property type="entry name" value="TYPE III PANTOTHENATE KINASE"/>
    <property type="match status" value="1"/>
</dbReference>
<accession>A0A246FL95</accession>
<dbReference type="InterPro" id="IPR004619">
    <property type="entry name" value="Type_III_PanK"/>
</dbReference>
<evidence type="ECO:0000256" key="16">
    <source>
        <dbReference type="HAMAP-Rule" id="MF_01274"/>
    </source>
</evidence>
<keyword evidence="12 16" id="KW-0630">Potassium</keyword>
<evidence type="ECO:0000256" key="6">
    <source>
        <dbReference type="ARBA" id="ARBA00012102"/>
    </source>
</evidence>
<organism evidence="17 18">
    <name type="scientific">Hymenobacter amundsenii</name>
    <dbReference type="NCBI Taxonomy" id="2006685"/>
    <lineage>
        <taxon>Bacteria</taxon>
        <taxon>Pseudomonadati</taxon>
        <taxon>Bacteroidota</taxon>
        <taxon>Cytophagia</taxon>
        <taxon>Cytophagales</taxon>
        <taxon>Hymenobacteraceae</taxon>
        <taxon>Hymenobacter</taxon>
    </lineage>
</organism>
<protein>
    <recommendedName>
        <fullName evidence="15 16">Type III pantothenate kinase</fullName>
        <ecNumber evidence="6 16">2.7.1.33</ecNumber>
    </recommendedName>
    <alternativeName>
        <fullName evidence="16">PanK-III</fullName>
    </alternativeName>
    <alternativeName>
        <fullName evidence="16">Pantothenic acid kinase</fullName>
    </alternativeName>
</protein>
<evidence type="ECO:0000256" key="11">
    <source>
        <dbReference type="ARBA" id="ARBA00022840"/>
    </source>
</evidence>
<gene>
    <name evidence="16" type="primary">coaX</name>
    <name evidence="17" type="ORF">CDA63_08815</name>
</gene>
<dbReference type="EC" id="2.7.1.33" evidence="6 16"/>
<evidence type="ECO:0000256" key="7">
    <source>
        <dbReference type="ARBA" id="ARBA00022490"/>
    </source>
</evidence>
<comment type="subunit">
    <text evidence="5 16">Homodimer.</text>
</comment>
<evidence type="ECO:0000256" key="2">
    <source>
        <dbReference type="ARBA" id="ARBA00001958"/>
    </source>
</evidence>
<keyword evidence="13 16" id="KW-0173">Coenzyme A biosynthesis</keyword>
<evidence type="ECO:0000313" key="17">
    <source>
        <dbReference type="EMBL" id="OWP63469.1"/>
    </source>
</evidence>
<name>A0A246FL95_9BACT</name>
<dbReference type="Gene3D" id="3.30.420.40">
    <property type="match status" value="2"/>
</dbReference>
<keyword evidence="18" id="KW-1185">Reference proteome</keyword>
<comment type="pathway">
    <text evidence="4 16">Cofactor biosynthesis; coenzyme A biosynthesis; CoA from (R)-pantothenate: step 1/5.</text>
</comment>
<sequence length="273" mass="28491">MAREILRFALNDVLFSLLTSHFSLPRLRTLALDIGNTAVKYGCFEQDTLCESASGQTTAQVLAAVQRLRPEHVVLASVAEPTATWAAELRALVPGRVLEFVPATTPLPIANAYATPQTLGADRLAAAVGAAWLLPGRDVVVVDAGTAIKCDLVEAAGGFRGGSIAPGLALRFRALHEFTGRLPLVAGLPDPTEAVPLTGTDTASAIRSGVLNGATAEVAGLLADYAARYPGLAVVLAGGDAPFFRARLKGPIFVVPELVLIGLHRILVHHVAT</sequence>
<comment type="subcellular location">
    <subcellularLocation>
        <location evidence="3 16">Cytoplasm</location>
    </subcellularLocation>
</comment>
<evidence type="ECO:0000256" key="3">
    <source>
        <dbReference type="ARBA" id="ARBA00004496"/>
    </source>
</evidence>
<feature type="binding site" evidence="16">
    <location>
        <position position="113"/>
    </location>
    <ligand>
        <name>substrate</name>
    </ligand>
</feature>
<comment type="catalytic activity">
    <reaction evidence="1 16">
        <text>(R)-pantothenate + ATP = (R)-4'-phosphopantothenate + ADP + H(+)</text>
        <dbReference type="Rhea" id="RHEA:16373"/>
        <dbReference type="ChEBI" id="CHEBI:10986"/>
        <dbReference type="ChEBI" id="CHEBI:15378"/>
        <dbReference type="ChEBI" id="CHEBI:29032"/>
        <dbReference type="ChEBI" id="CHEBI:30616"/>
        <dbReference type="ChEBI" id="CHEBI:456216"/>
        <dbReference type="EC" id="2.7.1.33"/>
    </reaction>
</comment>
<dbReference type="SUPFAM" id="SSF53067">
    <property type="entry name" value="Actin-like ATPase domain"/>
    <property type="match status" value="2"/>
</dbReference>
<dbReference type="EMBL" id="NIRR01000011">
    <property type="protein sequence ID" value="OWP63469.1"/>
    <property type="molecule type" value="Genomic_DNA"/>
</dbReference>
<dbReference type="CDD" id="cd24015">
    <property type="entry name" value="ASKHA_NBD_PanK-III"/>
    <property type="match status" value="1"/>
</dbReference>
<evidence type="ECO:0000313" key="18">
    <source>
        <dbReference type="Proteomes" id="UP000197277"/>
    </source>
</evidence>
<feature type="binding site" evidence="16">
    <location>
        <begin position="33"/>
        <end position="40"/>
    </location>
    <ligand>
        <name>ATP</name>
        <dbReference type="ChEBI" id="CHEBI:30616"/>
    </ligand>
</feature>
<feature type="binding site" evidence="16">
    <location>
        <position position="143"/>
    </location>
    <ligand>
        <name>K(+)</name>
        <dbReference type="ChEBI" id="CHEBI:29103"/>
    </ligand>
</feature>
<keyword evidence="16" id="KW-0479">Metal-binding</keyword>
<dbReference type="InterPro" id="IPR043129">
    <property type="entry name" value="ATPase_NBD"/>
</dbReference>
<evidence type="ECO:0000256" key="1">
    <source>
        <dbReference type="ARBA" id="ARBA00001206"/>
    </source>
</evidence>
<dbReference type="Proteomes" id="UP000197277">
    <property type="component" value="Unassembled WGS sequence"/>
</dbReference>
<dbReference type="AlphaFoldDB" id="A0A246FL95"/>
<reference evidence="17 18" key="1">
    <citation type="submission" date="2017-06" db="EMBL/GenBank/DDBJ databases">
        <title>Hymenobacter amundsenii sp. nov. isolated from regoliths in Antarctica.</title>
        <authorList>
            <person name="Sedlacek I."/>
            <person name="Kralova S."/>
            <person name="Pantucek R."/>
            <person name="Svec P."/>
            <person name="Holochova P."/>
            <person name="Stankova E."/>
            <person name="Vrbovska V."/>
            <person name="Busse H.-J."/>
        </authorList>
    </citation>
    <scope>NUCLEOTIDE SEQUENCE [LARGE SCALE GENOMIC DNA]</scope>
    <source>
        <strain evidence="17 18">CCM 8682</strain>
    </source>
</reference>
<feature type="active site" description="Proton acceptor" evidence="16">
    <location>
        <position position="122"/>
    </location>
</feature>
<keyword evidence="10 16" id="KW-0418">Kinase</keyword>
<feature type="binding site" evidence="16">
    <location>
        <position position="202"/>
    </location>
    <ligand>
        <name>substrate</name>
    </ligand>
</feature>